<protein>
    <submittedName>
        <fullName evidence="2">Uncharacterized protein</fullName>
    </submittedName>
</protein>
<accession>A0A9Q3CN54</accession>
<feature type="region of interest" description="Disordered" evidence="1">
    <location>
        <begin position="263"/>
        <end position="289"/>
    </location>
</feature>
<reference evidence="2" key="1">
    <citation type="submission" date="2021-03" db="EMBL/GenBank/DDBJ databases">
        <title>Draft genome sequence of rust myrtle Austropuccinia psidii MF-1, a brazilian biotype.</title>
        <authorList>
            <person name="Quecine M.C."/>
            <person name="Pachon D.M.R."/>
            <person name="Bonatelli M.L."/>
            <person name="Correr F.H."/>
            <person name="Franceschini L.M."/>
            <person name="Leite T.F."/>
            <person name="Margarido G.R.A."/>
            <person name="Almeida C.A."/>
            <person name="Ferrarezi J.A."/>
            <person name="Labate C.A."/>
        </authorList>
    </citation>
    <scope>NUCLEOTIDE SEQUENCE</scope>
    <source>
        <strain evidence="2">MF-1</strain>
    </source>
</reference>
<keyword evidence="3" id="KW-1185">Reference proteome</keyword>
<dbReference type="Proteomes" id="UP000765509">
    <property type="component" value="Unassembled WGS sequence"/>
</dbReference>
<evidence type="ECO:0000256" key="1">
    <source>
        <dbReference type="SAM" id="MobiDB-lite"/>
    </source>
</evidence>
<dbReference type="AlphaFoldDB" id="A0A9Q3CN54"/>
<feature type="region of interest" description="Disordered" evidence="1">
    <location>
        <begin position="79"/>
        <end position="147"/>
    </location>
</feature>
<feature type="compositionally biased region" description="Acidic residues" evidence="1">
    <location>
        <begin position="92"/>
        <end position="102"/>
    </location>
</feature>
<evidence type="ECO:0000313" key="3">
    <source>
        <dbReference type="Proteomes" id="UP000765509"/>
    </source>
</evidence>
<feature type="compositionally biased region" description="Basic and acidic residues" evidence="1">
    <location>
        <begin position="334"/>
        <end position="359"/>
    </location>
</feature>
<gene>
    <name evidence="2" type="ORF">O181_026919</name>
</gene>
<feature type="region of interest" description="Disordered" evidence="1">
    <location>
        <begin position="334"/>
        <end position="370"/>
    </location>
</feature>
<sequence length="400" mass="45126">MGKGERHSEGLITAKKWTLIATQRSRKPQNSASIQGKPTLTACTGKITIINPVITSKGYLPKSSDTKFVQGTVKETLASKGTNQRTEKAFPEPEDLDEDTLDTVEPQDRGLERYGSSSSAPPTPQRLISMGHGQQEVQPGISLGRNWRKLPEDMSQRDRIQRPYDNQQRLESHQAVQTPGGEGNQDKGESSHYPSYRRTTDPYRAHSDSFRLTRSMPSQLSSGFTSFRNQQISGQESPLFTIPGRFQENTRIQGQKQDLFSPKAKRVRPNDPETFGLGERSTQEPEVAVNHSRISNPLNRNITPTQIEHNSVSNESNLNSDALWLKMSQYAEQTEKQFAEPEASHERMKELTDSMDKSAKPLQEGHAQLRKASEETFKRLKIVFEEQQHSRGTGIVWIKK</sequence>
<name>A0A9Q3CN54_9BASI</name>
<organism evidence="2 3">
    <name type="scientific">Austropuccinia psidii MF-1</name>
    <dbReference type="NCBI Taxonomy" id="1389203"/>
    <lineage>
        <taxon>Eukaryota</taxon>
        <taxon>Fungi</taxon>
        <taxon>Dikarya</taxon>
        <taxon>Basidiomycota</taxon>
        <taxon>Pucciniomycotina</taxon>
        <taxon>Pucciniomycetes</taxon>
        <taxon>Pucciniales</taxon>
        <taxon>Sphaerophragmiaceae</taxon>
        <taxon>Austropuccinia</taxon>
    </lineage>
</organism>
<comment type="caution">
    <text evidence="2">The sequence shown here is derived from an EMBL/GenBank/DDBJ whole genome shotgun (WGS) entry which is preliminary data.</text>
</comment>
<evidence type="ECO:0000313" key="2">
    <source>
        <dbReference type="EMBL" id="MBW0487204.1"/>
    </source>
</evidence>
<proteinExistence type="predicted"/>
<feature type="region of interest" description="Disordered" evidence="1">
    <location>
        <begin position="165"/>
        <end position="203"/>
    </location>
</feature>
<dbReference type="EMBL" id="AVOT02009028">
    <property type="protein sequence ID" value="MBW0487204.1"/>
    <property type="molecule type" value="Genomic_DNA"/>
</dbReference>